<reference evidence="4" key="1">
    <citation type="journal article" date="2014" name="BMC Genomics">
        <title>Genome characteristics reveal the impact of lichenization on lichen-forming fungus Endocarpon pusillum Hedwig (Verrucariales, Ascomycota).</title>
        <authorList>
            <person name="Wang Y.-Y."/>
            <person name="Liu B."/>
            <person name="Zhang X.-Y."/>
            <person name="Zhou Q.-M."/>
            <person name="Zhang T."/>
            <person name="Li H."/>
            <person name="Yu Y.-F."/>
            <person name="Zhang X.-L."/>
            <person name="Hao X.-Y."/>
            <person name="Wang M."/>
            <person name="Wang L."/>
            <person name="Wei J.-C."/>
        </authorList>
    </citation>
    <scope>NUCLEOTIDE SEQUENCE [LARGE SCALE GENOMIC DNA]</scope>
    <source>
        <strain evidence="4">Z07020 / HMAS-L-300199</strain>
    </source>
</reference>
<feature type="transmembrane region" description="Helical" evidence="2">
    <location>
        <begin position="185"/>
        <end position="210"/>
    </location>
</feature>
<keyword evidence="4" id="KW-1185">Reference proteome</keyword>
<dbReference type="GeneID" id="19235756"/>
<evidence type="ECO:0000256" key="1">
    <source>
        <dbReference type="SAM" id="MobiDB-lite"/>
    </source>
</evidence>
<protein>
    <submittedName>
        <fullName evidence="3">Uncharacterized protein</fullName>
    </submittedName>
</protein>
<accession>U1HV55</accession>
<feature type="region of interest" description="Disordered" evidence="1">
    <location>
        <begin position="85"/>
        <end position="117"/>
    </location>
</feature>
<dbReference type="RefSeq" id="XP_007799666.1">
    <property type="nucleotide sequence ID" value="XM_007801475.1"/>
</dbReference>
<gene>
    <name evidence="3" type="ORF">EPUS_00695</name>
</gene>
<keyword evidence="2" id="KW-0472">Membrane</keyword>
<keyword evidence="2" id="KW-1133">Transmembrane helix</keyword>
<keyword evidence="2" id="KW-0812">Transmembrane</keyword>
<sequence length="915" mass="99898">MAYQKASADDASSPDPADRSDLTHPGPDSTLHSRNPFRRQMSSPDSNIQLHDVDIGRDGVGNDTRLTNKGLGILAGYGKSEYSPVASMPTDSSNATQSGLSPAMSSPGFPRAQLSRKDTRQSMRSVAWDVSGDQGSLNSSPYLPNISSSDRELLSPYNSPQAFESGLPQFDCQTDRAIIKGRWSWLSVTLILLAAYSTVFSAIFLVIALIEPRWGKNIGTNGHMTISTASLLSAAFAKTVELSFVTVFVAFLGQVLSRRAFLAKSKGGGISIAEMMLRGWIMQPGTLITHWEAVRYTALSFIGMAALIAAIVAMFYTTAAEALVAPKLRLGPFENKVLYGKVSASFANSTYLAGKCPTPIDVNVDKDKGTTCLQIEHAGQAFHNYQIYLDDWARRVDSGNASSVEYAGRPPPVGVMYENTRVQGQWITPSNENITADSTSRLVQNVTMAMPHANVYRAARDRINDIMQPQDLNQGNDQGNDQGNGQYTIRASVPAPAVNILCAGVTEDDVKSLIYVTWPTNNGTFNASTWTSQTPSDMIHPPDYPNATAIDDLFGFGPEMGEARQRAPIFPKLPLPYNTIVNGTGLWPSHSVYLLAASPPELQTSRYLFCSLKAMQYPGCTTQYQASIAGGQLTVHCGQDDAKNSLPYQKSQPDATSGNWAPDWKNVASEWLNALALGHGISDGAASNARLLTQFIPEWNNQSGAASLSPTLPSIGEALGVLAGCTLMLASESSPFIHYWNYSETSTLWKSPEYQAFNASLEYVDYASGSSELWQKSFYVVLVTVFVANCLCLAYLIWTLRTEGQVTDYTEPQNLFAIAINSPPSRSLSGACGAGPEGDMLRKKWEVDMQKHGGGRTGHPHFYVKFRDDDRMDAFQRVRQRKSRSSLRAMEDFEVAESPAVEQYSKLASRRRTLL</sequence>
<feature type="transmembrane region" description="Helical" evidence="2">
    <location>
        <begin position="296"/>
        <end position="316"/>
    </location>
</feature>
<dbReference type="eggNOG" id="ENOG502SHT7">
    <property type="taxonomic scope" value="Eukaryota"/>
</dbReference>
<name>U1HV55_ENDPU</name>
<evidence type="ECO:0000313" key="3">
    <source>
        <dbReference type="EMBL" id="ERF74565.1"/>
    </source>
</evidence>
<dbReference type="HOGENOM" id="CLU_012014_1_0_1"/>
<dbReference type="AlphaFoldDB" id="U1HV55"/>
<feature type="compositionally biased region" description="Polar residues" evidence="1">
    <location>
        <begin position="89"/>
        <end position="104"/>
    </location>
</feature>
<feature type="compositionally biased region" description="Polar residues" evidence="1">
    <location>
        <begin position="40"/>
        <end position="49"/>
    </location>
</feature>
<dbReference type="Proteomes" id="UP000019373">
    <property type="component" value="Unassembled WGS sequence"/>
</dbReference>
<evidence type="ECO:0000313" key="4">
    <source>
        <dbReference type="Proteomes" id="UP000019373"/>
    </source>
</evidence>
<feature type="transmembrane region" description="Helical" evidence="2">
    <location>
        <begin position="230"/>
        <end position="256"/>
    </location>
</feature>
<proteinExistence type="predicted"/>
<evidence type="ECO:0000256" key="2">
    <source>
        <dbReference type="SAM" id="Phobius"/>
    </source>
</evidence>
<dbReference type="OrthoDB" id="4721035at2759"/>
<feature type="region of interest" description="Disordered" evidence="1">
    <location>
        <begin position="1"/>
        <end position="66"/>
    </location>
</feature>
<organism evidence="3 4">
    <name type="scientific">Endocarpon pusillum (strain Z07020 / HMAS-L-300199)</name>
    <name type="common">Lichen-forming fungus</name>
    <dbReference type="NCBI Taxonomy" id="1263415"/>
    <lineage>
        <taxon>Eukaryota</taxon>
        <taxon>Fungi</taxon>
        <taxon>Dikarya</taxon>
        <taxon>Ascomycota</taxon>
        <taxon>Pezizomycotina</taxon>
        <taxon>Eurotiomycetes</taxon>
        <taxon>Chaetothyriomycetidae</taxon>
        <taxon>Verrucariales</taxon>
        <taxon>Verrucariaceae</taxon>
        <taxon>Endocarpon</taxon>
    </lineage>
</organism>
<dbReference type="EMBL" id="KE720872">
    <property type="protein sequence ID" value="ERF74565.1"/>
    <property type="molecule type" value="Genomic_DNA"/>
</dbReference>
<feature type="transmembrane region" description="Helical" evidence="2">
    <location>
        <begin position="778"/>
        <end position="798"/>
    </location>
</feature>
<dbReference type="OMA" id="DMSMRTW"/>